<dbReference type="Pfam" id="PF00498">
    <property type="entry name" value="FHA"/>
    <property type="match status" value="1"/>
</dbReference>
<keyword evidence="4" id="KW-1185">Reference proteome</keyword>
<reference evidence="3" key="3">
    <citation type="submission" date="2025-09" db="UniProtKB">
        <authorList>
            <consortium name="Ensembl"/>
        </authorList>
    </citation>
    <scope>IDENTIFICATION</scope>
</reference>
<proteinExistence type="predicted"/>
<dbReference type="InterPro" id="IPR000253">
    <property type="entry name" value="FHA_dom"/>
</dbReference>
<evidence type="ECO:0000313" key="3">
    <source>
        <dbReference type="Ensembl" id="ENSCSAP00000017178.1"/>
    </source>
</evidence>
<dbReference type="Bgee" id="ENSCSAG00000000828">
    <property type="expression patterns" value="Expressed in pituitary gland and 2 other cell types or tissues"/>
</dbReference>
<dbReference type="AlphaFoldDB" id="A0A0D9S8I9"/>
<dbReference type="Proteomes" id="UP000029965">
    <property type="component" value="Chromosome 20"/>
</dbReference>
<dbReference type="SUPFAM" id="SSF49879">
    <property type="entry name" value="SMAD/FHA domain"/>
    <property type="match status" value="1"/>
</dbReference>
<evidence type="ECO:0000313" key="4">
    <source>
        <dbReference type="Proteomes" id="UP000029965"/>
    </source>
</evidence>
<organism evidence="3 4">
    <name type="scientific">Chlorocebus sabaeus</name>
    <name type="common">Green monkey</name>
    <name type="synonym">Simia sabaea</name>
    <dbReference type="NCBI Taxonomy" id="60711"/>
    <lineage>
        <taxon>Eukaryota</taxon>
        <taxon>Metazoa</taxon>
        <taxon>Chordata</taxon>
        <taxon>Craniata</taxon>
        <taxon>Vertebrata</taxon>
        <taxon>Euteleostomi</taxon>
        <taxon>Mammalia</taxon>
        <taxon>Eutheria</taxon>
        <taxon>Euarchontoglires</taxon>
        <taxon>Primates</taxon>
        <taxon>Haplorrhini</taxon>
        <taxon>Catarrhini</taxon>
        <taxon>Cercopithecidae</taxon>
        <taxon>Cercopithecinae</taxon>
        <taxon>Chlorocebus</taxon>
    </lineage>
</organism>
<accession>A0A0D9S8I9</accession>
<dbReference type="InterPro" id="IPR008984">
    <property type="entry name" value="SMAD_FHA_dom_sf"/>
</dbReference>
<dbReference type="InterPro" id="IPR052642">
    <property type="entry name" value="CC-FHA_domain"/>
</dbReference>
<reference evidence="3 4" key="1">
    <citation type="submission" date="2014-03" db="EMBL/GenBank/DDBJ databases">
        <authorList>
            <person name="Warren W."/>
            <person name="Wilson R.K."/>
        </authorList>
    </citation>
    <scope>NUCLEOTIDE SEQUENCE</scope>
</reference>
<dbReference type="EMBL" id="AQIB01136531">
    <property type="status" value="NOT_ANNOTATED_CDS"/>
    <property type="molecule type" value="Genomic_DNA"/>
</dbReference>
<evidence type="ECO:0000256" key="1">
    <source>
        <dbReference type="SAM" id="MobiDB-lite"/>
    </source>
</evidence>
<dbReference type="PANTHER" id="PTHR18853">
    <property type="entry name" value="FORKHEAD-ASSOCIATED DOMAIN-CONTAINING PROTEIN 1-RELATED"/>
    <property type="match status" value="1"/>
</dbReference>
<dbReference type="OMA" id="GIYSHEG"/>
<protein>
    <recommendedName>
        <fullName evidence="2">FHA domain-containing protein</fullName>
    </recommendedName>
</protein>
<dbReference type="SMART" id="SM00240">
    <property type="entry name" value="FHA"/>
    <property type="match status" value="1"/>
</dbReference>
<sequence>MKAYLKSAEGFFVLNKSTTIGRHEDSDLVLQSPDIDNHHALIEYNEAECSFVLQDFNSRNGTFVNECHIQNVAVKLIPGDILRFGSAGLTYELVVENPPPVSYPWMRGPAPWPGPQPPRATQQPNQAPPPPHIPFHQGIQPAPVQRSWSQGFPRPTVVLPASHQRPVSTSKEMFSFVVDDARKPPVIKQGMRQGCPRWLGGGSQPCGWVWVLVYFLILKVEHVPL</sequence>
<name>A0A0D9S8I9_CHLSB</name>
<dbReference type="STRING" id="60711.ENSCSAP00000017178"/>
<dbReference type="eggNOG" id="ENOG502QR8Q">
    <property type="taxonomic scope" value="Eukaryota"/>
</dbReference>
<dbReference type="PROSITE" id="PS50006">
    <property type="entry name" value="FHA_DOMAIN"/>
    <property type="match status" value="1"/>
</dbReference>
<evidence type="ECO:0000259" key="2">
    <source>
        <dbReference type="PROSITE" id="PS50006"/>
    </source>
</evidence>
<reference evidence="3" key="2">
    <citation type="submission" date="2025-08" db="UniProtKB">
        <authorList>
            <consortium name="Ensembl"/>
        </authorList>
    </citation>
    <scope>IDENTIFICATION</scope>
</reference>
<feature type="domain" description="FHA" evidence="2">
    <location>
        <begin position="18"/>
        <end position="69"/>
    </location>
</feature>
<feature type="region of interest" description="Disordered" evidence="1">
    <location>
        <begin position="106"/>
        <end position="132"/>
    </location>
</feature>
<dbReference type="Gene3D" id="2.60.200.20">
    <property type="match status" value="1"/>
</dbReference>
<dbReference type="PANTHER" id="PTHR18853:SF7">
    <property type="entry name" value="FORKHEAD-ASSOCIATED DOMAIN-CONTAINING PROTEIN 1"/>
    <property type="match status" value="1"/>
</dbReference>
<dbReference type="GeneTree" id="ENSGT00940000154171"/>
<dbReference type="Ensembl" id="ENSCSAT00000017705.1">
    <property type="protein sequence ID" value="ENSCSAP00000017178.1"/>
    <property type="gene ID" value="ENSCSAG00000000828.1"/>
</dbReference>
<dbReference type="CDD" id="cd22700">
    <property type="entry name" value="FHA_FHAD1"/>
    <property type="match status" value="1"/>
</dbReference>